<dbReference type="EMBL" id="MEUW01000013">
    <property type="protein sequence ID" value="OGC44647.1"/>
    <property type="molecule type" value="Genomic_DNA"/>
</dbReference>
<proteinExistence type="predicted"/>
<organism evidence="1 2">
    <name type="scientific">candidate division WWE3 bacterium RBG_19FT_COMBO_53_11</name>
    <dbReference type="NCBI Taxonomy" id="1802613"/>
    <lineage>
        <taxon>Bacteria</taxon>
        <taxon>Katanobacteria</taxon>
    </lineage>
</organism>
<name>A0A1F4UIB3_UNCKA</name>
<protein>
    <submittedName>
        <fullName evidence="1">Uncharacterized protein</fullName>
    </submittedName>
</protein>
<dbReference type="AlphaFoldDB" id="A0A1F4UIB3"/>
<comment type="caution">
    <text evidence="1">The sequence shown here is derived from an EMBL/GenBank/DDBJ whole genome shotgun (WGS) entry which is preliminary data.</text>
</comment>
<evidence type="ECO:0000313" key="2">
    <source>
        <dbReference type="Proteomes" id="UP000176583"/>
    </source>
</evidence>
<sequence length="97" mass="10936">MTLDELKANWRLYAVELPDGTRRPLKEMFVICWGNFLDGLLFDHGGQADEKLCEALGEGMVLKTDEEGNCYALSNPDAPAEKAWTLQGKFVRLEEES</sequence>
<dbReference type="Proteomes" id="UP000176583">
    <property type="component" value="Unassembled WGS sequence"/>
</dbReference>
<gene>
    <name evidence="1" type="ORF">A2V54_00615</name>
</gene>
<accession>A0A1F4UIB3</accession>
<evidence type="ECO:0000313" key="1">
    <source>
        <dbReference type="EMBL" id="OGC44647.1"/>
    </source>
</evidence>
<reference evidence="1 2" key="1">
    <citation type="journal article" date="2016" name="Nat. Commun.">
        <title>Thousands of microbial genomes shed light on interconnected biogeochemical processes in an aquifer system.</title>
        <authorList>
            <person name="Anantharaman K."/>
            <person name="Brown C.T."/>
            <person name="Hug L.A."/>
            <person name="Sharon I."/>
            <person name="Castelle C.J."/>
            <person name="Probst A.J."/>
            <person name="Thomas B.C."/>
            <person name="Singh A."/>
            <person name="Wilkins M.J."/>
            <person name="Karaoz U."/>
            <person name="Brodie E.L."/>
            <person name="Williams K.H."/>
            <person name="Hubbard S.S."/>
            <person name="Banfield J.F."/>
        </authorList>
    </citation>
    <scope>NUCLEOTIDE SEQUENCE [LARGE SCALE GENOMIC DNA]</scope>
</reference>